<dbReference type="RefSeq" id="WP_219507867.1">
    <property type="nucleotide sequence ID" value="NZ_JAHXDN010000010.1"/>
</dbReference>
<proteinExistence type="predicted"/>
<evidence type="ECO:0000313" key="1">
    <source>
        <dbReference type="EMBL" id="MBW4710745.1"/>
    </source>
</evidence>
<protein>
    <submittedName>
        <fullName evidence="1">Uncharacterized protein</fullName>
    </submittedName>
</protein>
<organism evidence="1 2">
    <name type="scientific">Roseobacter insulae</name>
    <dbReference type="NCBI Taxonomy" id="2859783"/>
    <lineage>
        <taxon>Bacteria</taxon>
        <taxon>Pseudomonadati</taxon>
        <taxon>Pseudomonadota</taxon>
        <taxon>Alphaproteobacteria</taxon>
        <taxon>Rhodobacterales</taxon>
        <taxon>Roseobacteraceae</taxon>
        <taxon>Roseobacter</taxon>
    </lineage>
</organism>
<name>A0A9X1K0Y0_9RHOB</name>
<dbReference type="Proteomes" id="UP001138661">
    <property type="component" value="Unassembled WGS sequence"/>
</dbReference>
<dbReference type="AlphaFoldDB" id="A0A9X1K0Y0"/>
<keyword evidence="2" id="KW-1185">Reference proteome</keyword>
<dbReference type="EMBL" id="JAHXDN010000010">
    <property type="protein sequence ID" value="MBW4710745.1"/>
    <property type="molecule type" value="Genomic_DNA"/>
</dbReference>
<reference evidence="1" key="1">
    <citation type="submission" date="2021-07" db="EMBL/GenBank/DDBJ databases">
        <title>Roseobacter insulae sp. nov., isolated from a tidal flat.</title>
        <authorList>
            <person name="Park S."/>
            <person name="Yoon J.-H."/>
        </authorList>
    </citation>
    <scope>NUCLEOTIDE SEQUENCE</scope>
    <source>
        <strain evidence="1">YSTF-M11</strain>
    </source>
</reference>
<evidence type="ECO:0000313" key="2">
    <source>
        <dbReference type="Proteomes" id="UP001138661"/>
    </source>
</evidence>
<sequence length="160" mass="18086">MVKKPLHNVYVVIRNGAAIILLFLVLATLSSRVVWFMAPLEGSWCRGDGYVQARFAGYKVRDLRPVRGSVTGSVRQYGFWDDVLFEFVDDPTPDSSKPKGKQHFGVWRWYGPLIAEAQMSMRHTNRPLGMADGGSNPNWYEVISTYGPYTIPTDIARCEP</sequence>
<gene>
    <name evidence="1" type="ORF">KX928_23390</name>
</gene>
<comment type="caution">
    <text evidence="1">The sequence shown here is derived from an EMBL/GenBank/DDBJ whole genome shotgun (WGS) entry which is preliminary data.</text>
</comment>
<accession>A0A9X1K0Y0</accession>